<proteinExistence type="predicted"/>
<keyword evidence="2" id="KW-1185">Reference proteome</keyword>
<evidence type="ECO:0000313" key="2">
    <source>
        <dbReference type="Proteomes" id="UP000298264"/>
    </source>
</evidence>
<reference evidence="1" key="1">
    <citation type="journal article" date="2019" name="PLoS Negl. Trop. Dis.">
        <title>Revisiting the worldwide diversity of Leptospira species in the environment.</title>
        <authorList>
            <person name="Vincent A.T."/>
            <person name="Schiettekatte O."/>
            <person name="Bourhy P."/>
            <person name="Veyrier F.J."/>
            <person name="Picardeau M."/>
        </authorList>
    </citation>
    <scope>NUCLEOTIDE SEQUENCE [LARGE SCALE GENOMIC DNA]</scope>
    <source>
        <strain evidence="1">201400974</strain>
    </source>
</reference>
<dbReference type="Proteomes" id="UP000298264">
    <property type="component" value="Unassembled WGS sequence"/>
</dbReference>
<comment type="caution">
    <text evidence="1">The sequence shown here is derived from an EMBL/GenBank/DDBJ whole genome shotgun (WGS) entry which is preliminary data.</text>
</comment>
<evidence type="ECO:0000313" key="1">
    <source>
        <dbReference type="EMBL" id="TGN11146.1"/>
    </source>
</evidence>
<name>A0A4R9LSA5_9LEPT</name>
<sequence>MVVEFDAPKEYSFPESKLGLQSLDNTAKLVKSKGRANIWKTNINSLSADALKLLDQTQSPKIRYSPVFRSKKNGFIMALPGNIVIEFLSYWSDNQIENWLATKGFKPIKKLDISERNFYEIETPAGIASLNIANLLIGQEGVVSSSPNWWREAVPK</sequence>
<accession>A0A4R9LSA5</accession>
<gene>
    <name evidence="1" type="ORF">EHS11_08310</name>
</gene>
<organism evidence="1 2">
    <name type="scientific">Leptospira ilyithenensis</name>
    <dbReference type="NCBI Taxonomy" id="2484901"/>
    <lineage>
        <taxon>Bacteria</taxon>
        <taxon>Pseudomonadati</taxon>
        <taxon>Spirochaetota</taxon>
        <taxon>Spirochaetia</taxon>
        <taxon>Leptospirales</taxon>
        <taxon>Leptospiraceae</taxon>
        <taxon>Leptospira</taxon>
    </lineage>
</organism>
<dbReference type="AlphaFoldDB" id="A0A4R9LSA5"/>
<protein>
    <submittedName>
        <fullName evidence="1">Uncharacterized protein</fullName>
    </submittedName>
</protein>
<dbReference type="EMBL" id="RQHV01000042">
    <property type="protein sequence ID" value="TGN11146.1"/>
    <property type="molecule type" value="Genomic_DNA"/>
</dbReference>